<dbReference type="EMBL" id="JAAGOH010000004">
    <property type="protein sequence ID" value="NDY90494.1"/>
    <property type="molecule type" value="Genomic_DNA"/>
</dbReference>
<sequence length="82" mass="9178">MPIEYRKNLAVLTDNVTVEEAEGLLGWVQERPEARVDLAGCQHLHTAVLQVLMAADLRVTAWPADAELTAWLRTVLRDRQAA</sequence>
<dbReference type="Proteomes" id="UP000484255">
    <property type="component" value="Unassembled WGS sequence"/>
</dbReference>
<organism evidence="1 2">
    <name type="scientific">Ideonella livida</name>
    <dbReference type="NCBI Taxonomy" id="2707176"/>
    <lineage>
        <taxon>Bacteria</taxon>
        <taxon>Pseudomonadati</taxon>
        <taxon>Pseudomonadota</taxon>
        <taxon>Betaproteobacteria</taxon>
        <taxon>Burkholderiales</taxon>
        <taxon>Sphaerotilaceae</taxon>
        <taxon>Ideonella</taxon>
    </lineage>
</organism>
<name>A0A7C9PGL3_9BURK</name>
<evidence type="ECO:0000313" key="2">
    <source>
        <dbReference type="Proteomes" id="UP000484255"/>
    </source>
</evidence>
<protein>
    <recommendedName>
        <fullName evidence="3">STAS domain-containing protein</fullName>
    </recommendedName>
</protein>
<proteinExistence type="predicted"/>
<dbReference type="AlphaFoldDB" id="A0A7C9PGL3"/>
<evidence type="ECO:0008006" key="3">
    <source>
        <dbReference type="Google" id="ProtNLM"/>
    </source>
</evidence>
<reference evidence="1 2" key="1">
    <citation type="submission" date="2020-02" db="EMBL/GenBank/DDBJ databases">
        <title>Ideonella bacterium strain TBM-1.</title>
        <authorList>
            <person name="Chen W.-M."/>
        </authorList>
    </citation>
    <scope>NUCLEOTIDE SEQUENCE [LARGE SCALE GENOMIC DNA]</scope>
    <source>
        <strain evidence="1 2">TBM-1</strain>
    </source>
</reference>
<dbReference type="RefSeq" id="WP_163456357.1">
    <property type="nucleotide sequence ID" value="NZ_JAAGOH010000004.1"/>
</dbReference>
<gene>
    <name evidence="1" type="ORF">G3A44_04690</name>
</gene>
<accession>A0A7C9PGL3</accession>
<comment type="caution">
    <text evidence="1">The sequence shown here is derived from an EMBL/GenBank/DDBJ whole genome shotgun (WGS) entry which is preliminary data.</text>
</comment>
<evidence type="ECO:0000313" key="1">
    <source>
        <dbReference type="EMBL" id="NDY90494.1"/>
    </source>
</evidence>
<keyword evidence="2" id="KW-1185">Reference proteome</keyword>